<dbReference type="EMBL" id="CP024847">
    <property type="protein sequence ID" value="AUR51601.1"/>
    <property type="molecule type" value="Genomic_DNA"/>
</dbReference>
<dbReference type="Pfam" id="PF02397">
    <property type="entry name" value="Bac_transf"/>
    <property type="match status" value="1"/>
</dbReference>
<dbReference type="NCBIfam" id="TIGR03022">
    <property type="entry name" value="WbaP_sugtrans"/>
    <property type="match status" value="1"/>
</dbReference>
<dbReference type="GO" id="GO:0005886">
    <property type="term" value="C:plasma membrane"/>
    <property type="evidence" value="ECO:0007669"/>
    <property type="project" value="UniProtKB-SubCell"/>
</dbReference>
<sequence>MIKKTHIQKYSVIAADIIAVFISYYWATQFTNFYHGTSYHQLNLHHWPWLKALDLLMLIMLMWHRQLYFKRRPNWEDLRLTYRALITLFLINLPILFIKNNHGNANTLFIFFWSSLFLTIPIIRSSIKLGLSYLRLWQRNVYIVGVNEEAFAAYKLLQPSRLLGYDVKALVDLKFQTRSVKIGNSELPIIDIHQLFTKPKDSEIVLCLSNKSLAAHTKLINHLQQYFLSVVIIPEIKGLPLYGIEVNPFFGNEQILMRLENNLSSRFNRFIKYCFDLILAIIVFPVFAVILILVSFLIYIEDKNKPIFSQIRVGADGKLFKCFKFRTMSVDAEAIMKKWQTENHPIYQEYVLNNFKLKNDPRITKIGKFLRKTSLDELPQVLNVFLGQMSMVGPRPLIPSEIKDYHEGLFYYQQVRPGITGLWQISGRSETSFADRCRLDTWYVRNWTLWADVVILIKTFQTLVLRHGAY</sequence>
<keyword evidence="8 9" id="KW-0472">Membrane</keyword>
<dbReference type="GO" id="GO:0000271">
    <property type="term" value="P:polysaccharide biosynthetic process"/>
    <property type="evidence" value="ECO:0007669"/>
    <property type="project" value="InterPro"/>
</dbReference>
<organism evidence="11 12">
    <name type="scientific">Aquella oligotrophica</name>
    <dbReference type="NCBI Taxonomy" id="2067065"/>
    <lineage>
        <taxon>Bacteria</taxon>
        <taxon>Pseudomonadati</taxon>
        <taxon>Pseudomonadota</taxon>
        <taxon>Betaproteobacteria</taxon>
        <taxon>Neisseriales</taxon>
        <taxon>Neisseriaceae</taxon>
        <taxon>Aquella</taxon>
    </lineage>
</organism>
<comment type="subcellular location">
    <subcellularLocation>
        <location evidence="2">Cell membrane</location>
    </subcellularLocation>
    <subcellularLocation>
        <location evidence="1">Membrane</location>
        <topology evidence="1">Multi-pass membrane protein</topology>
    </subcellularLocation>
</comment>
<evidence type="ECO:0000313" key="12">
    <source>
        <dbReference type="Proteomes" id="UP000236655"/>
    </source>
</evidence>
<feature type="transmembrane region" description="Helical" evidence="9">
    <location>
        <begin position="7"/>
        <end position="27"/>
    </location>
</feature>
<dbReference type="AlphaFoldDB" id="A0A2I7N596"/>
<dbReference type="NCBIfam" id="TIGR03025">
    <property type="entry name" value="EPS_sugtrans"/>
    <property type="match status" value="1"/>
</dbReference>
<name>A0A2I7N596_9NEIS</name>
<evidence type="ECO:0000256" key="9">
    <source>
        <dbReference type="SAM" id="Phobius"/>
    </source>
</evidence>
<gene>
    <name evidence="11" type="ORF">CUN60_04615</name>
</gene>
<dbReference type="Proteomes" id="UP000236655">
    <property type="component" value="Chromosome"/>
</dbReference>
<keyword evidence="7 9" id="KW-1133">Transmembrane helix</keyword>
<dbReference type="PANTHER" id="PTHR30576:SF4">
    <property type="entry name" value="UNDECAPRENYL-PHOSPHATE GALACTOSE PHOSPHOTRANSFERASE"/>
    <property type="match status" value="1"/>
</dbReference>
<keyword evidence="12" id="KW-1185">Reference proteome</keyword>
<evidence type="ECO:0000256" key="3">
    <source>
        <dbReference type="ARBA" id="ARBA00006464"/>
    </source>
</evidence>
<reference evidence="12" key="1">
    <citation type="submission" date="2017-11" db="EMBL/GenBank/DDBJ databases">
        <authorList>
            <person name="Chan K.G."/>
            <person name="Lee L.S."/>
        </authorList>
    </citation>
    <scope>NUCLEOTIDE SEQUENCE [LARGE SCALE GENOMIC DNA]</scope>
    <source>
        <strain evidence="12">DSM 100970</strain>
    </source>
</reference>
<evidence type="ECO:0000256" key="2">
    <source>
        <dbReference type="ARBA" id="ARBA00004236"/>
    </source>
</evidence>
<evidence type="ECO:0000259" key="10">
    <source>
        <dbReference type="Pfam" id="PF02397"/>
    </source>
</evidence>
<dbReference type="RefSeq" id="WP_102950900.1">
    <property type="nucleotide sequence ID" value="NZ_CP024847.1"/>
</dbReference>
<evidence type="ECO:0000256" key="7">
    <source>
        <dbReference type="ARBA" id="ARBA00022989"/>
    </source>
</evidence>
<accession>A0A2I7N596</accession>
<evidence type="ECO:0000256" key="5">
    <source>
        <dbReference type="ARBA" id="ARBA00022679"/>
    </source>
</evidence>
<evidence type="ECO:0000256" key="8">
    <source>
        <dbReference type="ARBA" id="ARBA00023136"/>
    </source>
</evidence>
<evidence type="ECO:0000256" key="6">
    <source>
        <dbReference type="ARBA" id="ARBA00022692"/>
    </source>
</evidence>
<evidence type="ECO:0000256" key="1">
    <source>
        <dbReference type="ARBA" id="ARBA00004141"/>
    </source>
</evidence>
<dbReference type="InterPro" id="IPR003362">
    <property type="entry name" value="Bact_transf"/>
</dbReference>
<feature type="domain" description="Bacterial sugar transferase" evidence="10">
    <location>
        <begin position="272"/>
        <end position="463"/>
    </location>
</feature>
<dbReference type="InterPro" id="IPR017472">
    <property type="entry name" value="Undecaprenyl-P_galact_Ptfrase"/>
</dbReference>
<keyword evidence="6 9" id="KW-0812">Transmembrane</keyword>
<feature type="transmembrane region" description="Helical" evidence="9">
    <location>
        <begin position="110"/>
        <end position="131"/>
    </location>
</feature>
<comment type="similarity">
    <text evidence="3">Belongs to the bacterial sugar transferase family.</text>
</comment>
<keyword evidence="4" id="KW-1003">Cell membrane</keyword>
<evidence type="ECO:0000256" key="4">
    <source>
        <dbReference type="ARBA" id="ARBA00022475"/>
    </source>
</evidence>
<dbReference type="KEGG" id="nba:CUN60_04615"/>
<keyword evidence="5" id="KW-0808">Transferase</keyword>
<feature type="transmembrane region" description="Helical" evidence="9">
    <location>
        <begin position="273"/>
        <end position="300"/>
    </location>
</feature>
<feature type="transmembrane region" description="Helical" evidence="9">
    <location>
        <begin position="80"/>
        <end position="98"/>
    </location>
</feature>
<dbReference type="OrthoDB" id="9808602at2"/>
<dbReference type="InterPro" id="IPR017475">
    <property type="entry name" value="EPS_sugar_tfrase"/>
</dbReference>
<feature type="transmembrane region" description="Helical" evidence="9">
    <location>
        <begin position="47"/>
        <end position="68"/>
    </location>
</feature>
<protein>
    <recommendedName>
        <fullName evidence="10">Bacterial sugar transferase domain-containing protein</fullName>
    </recommendedName>
</protein>
<dbReference type="GO" id="GO:0016780">
    <property type="term" value="F:phosphotransferase activity, for other substituted phosphate groups"/>
    <property type="evidence" value="ECO:0007669"/>
    <property type="project" value="TreeGrafter"/>
</dbReference>
<proteinExistence type="inferred from homology"/>
<dbReference type="PANTHER" id="PTHR30576">
    <property type="entry name" value="COLANIC BIOSYNTHESIS UDP-GLUCOSE LIPID CARRIER TRANSFERASE"/>
    <property type="match status" value="1"/>
</dbReference>
<evidence type="ECO:0000313" key="11">
    <source>
        <dbReference type="EMBL" id="AUR51601.1"/>
    </source>
</evidence>